<comment type="catalytic activity">
    <reaction evidence="6">
        <text>L-aspartate + NADP(+) + H2O = oxaloacetate + NH4(+) + NADPH + H(+)</text>
        <dbReference type="Rhea" id="RHEA:11784"/>
        <dbReference type="ChEBI" id="CHEBI:15377"/>
        <dbReference type="ChEBI" id="CHEBI:15378"/>
        <dbReference type="ChEBI" id="CHEBI:16452"/>
        <dbReference type="ChEBI" id="CHEBI:28938"/>
        <dbReference type="ChEBI" id="CHEBI:29991"/>
        <dbReference type="ChEBI" id="CHEBI:57783"/>
        <dbReference type="ChEBI" id="CHEBI:58349"/>
        <dbReference type="EC" id="1.4.1.21"/>
    </reaction>
</comment>
<comment type="pathway">
    <text evidence="6">Cofactor biosynthesis; NAD(+) biosynthesis; iminoaspartate from L-aspartate (dehydrogenase route): step 1/1.</text>
</comment>
<dbReference type="SUPFAM" id="SSF51735">
    <property type="entry name" value="NAD(P)-binding Rossmann-fold domains"/>
    <property type="match status" value="1"/>
</dbReference>
<comment type="caution">
    <text evidence="9">The sequence shown here is derived from an EMBL/GenBank/DDBJ whole genome shotgun (WGS) entry which is preliminary data.</text>
</comment>
<feature type="binding site" evidence="6">
    <location>
        <position position="122"/>
    </location>
    <ligand>
        <name>NAD(+)</name>
        <dbReference type="ChEBI" id="CHEBI:57540"/>
    </ligand>
</feature>
<dbReference type="Gene3D" id="3.30.360.10">
    <property type="entry name" value="Dihydrodipicolinate Reductase, domain 2"/>
    <property type="match status" value="1"/>
</dbReference>
<evidence type="ECO:0000256" key="6">
    <source>
        <dbReference type="HAMAP-Rule" id="MF_01265"/>
    </source>
</evidence>
<evidence type="ECO:0000256" key="2">
    <source>
        <dbReference type="ARBA" id="ARBA00022642"/>
    </source>
</evidence>
<dbReference type="RefSeq" id="WP_367723155.1">
    <property type="nucleotide sequence ID" value="NZ_JBFOCI010000002.1"/>
</dbReference>
<reference evidence="9 10" key="1">
    <citation type="submission" date="2024-06" db="EMBL/GenBank/DDBJ databases">
        <authorList>
            <person name="Tuo L."/>
        </authorList>
    </citation>
    <scope>NUCLEOTIDE SEQUENCE [LARGE SCALE GENOMIC DNA]</scope>
    <source>
        <strain evidence="9 10">ZMM04-5</strain>
    </source>
</reference>
<keyword evidence="10" id="KW-1185">Reference proteome</keyword>
<comment type="similarity">
    <text evidence="1 6">Belongs to the L-aspartate dehydrogenase family.</text>
</comment>
<feature type="domain" description="Aspartate/homoserine dehydrogenase NAD-binding" evidence="8">
    <location>
        <begin position="13"/>
        <end position="117"/>
    </location>
</feature>
<evidence type="ECO:0000259" key="7">
    <source>
        <dbReference type="Pfam" id="PF01958"/>
    </source>
</evidence>
<gene>
    <name evidence="6" type="primary">nadX</name>
    <name evidence="9" type="ORF">ABUE31_08805</name>
</gene>
<keyword evidence="4 6" id="KW-0560">Oxidoreductase</keyword>
<dbReference type="Pfam" id="PF03447">
    <property type="entry name" value="NAD_binding_3"/>
    <property type="match status" value="1"/>
</dbReference>
<comment type="miscellaneous">
    <text evidence="6">The iminoaspartate product is unstable in aqueous solution and can decompose to oxaloacetate and ammonia.</text>
</comment>
<comment type="function">
    <text evidence="6">Specifically catalyzes the NAD or NADP-dependent dehydrogenation of L-aspartate to iminoaspartate.</text>
</comment>
<evidence type="ECO:0000313" key="9">
    <source>
        <dbReference type="EMBL" id="MEW9806079.1"/>
    </source>
</evidence>
<feature type="active site" evidence="6">
    <location>
        <position position="215"/>
    </location>
</feature>
<evidence type="ECO:0000256" key="1">
    <source>
        <dbReference type="ARBA" id="ARBA00008331"/>
    </source>
</evidence>
<evidence type="ECO:0000256" key="5">
    <source>
        <dbReference type="ARBA" id="ARBA00023027"/>
    </source>
</evidence>
<keyword evidence="5 6" id="KW-0520">NAD</keyword>
<dbReference type="Gene3D" id="3.40.50.720">
    <property type="entry name" value="NAD(P)-binding Rossmann-like Domain"/>
    <property type="match status" value="1"/>
</dbReference>
<evidence type="ECO:0000259" key="8">
    <source>
        <dbReference type="Pfam" id="PF03447"/>
    </source>
</evidence>
<dbReference type="InterPro" id="IPR036291">
    <property type="entry name" value="NAD(P)-bd_dom_sf"/>
</dbReference>
<feature type="domain" description="Aspartate dehydrogenase" evidence="7">
    <location>
        <begin position="166"/>
        <end position="249"/>
    </location>
</feature>
<dbReference type="InterPro" id="IPR011182">
    <property type="entry name" value="L-Asp_DH"/>
</dbReference>
<evidence type="ECO:0000313" key="10">
    <source>
        <dbReference type="Proteomes" id="UP001556196"/>
    </source>
</evidence>
<dbReference type="InterPro" id="IPR002811">
    <property type="entry name" value="Asp_DH"/>
</dbReference>
<dbReference type="Proteomes" id="UP001556196">
    <property type="component" value="Unassembled WGS sequence"/>
</dbReference>
<feature type="binding site" evidence="6">
    <location>
        <position position="186"/>
    </location>
    <ligand>
        <name>NAD(+)</name>
        <dbReference type="ChEBI" id="CHEBI:57540"/>
    </ligand>
</feature>
<dbReference type="PANTHER" id="PTHR31873:SF6">
    <property type="entry name" value="ASPARTATE DEHYDROGENASE DOMAIN-CONTAINING PROTEIN"/>
    <property type="match status" value="1"/>
</dbReference>
<protein>
    <recommendedName>
        <fullName evidence="6">L-aspartate dehydrogenase</fullName>
        <ecNumber evidence="6">1.4.1.21</ecNumber>
    </recommendedName>
</protein>
<keyword evidence="2 6" id="KW-0662">Pyridine nucleotide biosynthesis</keyword>
<keyword evidence="3 6" id="KW-0521">NADP</keyword>
<dbReference type="PIRSF" id="PIRSF005227">
    <property type="entry name" value="Asp_dh_NAD_syn"/>
    <property type="match status" value="1"/>
</dbReference>
<name>A0ABV3QYD9_9HYPH</name>
<dbReference type="InterPro" id="IPR005106">
    <property type="entry name" value="Asp/hSer_DH_NAD-bd"/>
</dbReference>
<dbReference type="Pfam" id="PF01958">
    <property type="entry name" value="Asp_DH_C"/>
    <property type="match status" value="1"/>
</dbReference>
<dbReference type="SUPFAM" id="SSF55347">
    <property type="entry name" value="Glyceraldehyde-3-phosphate dehydrogenase-like, C-terminal domain"/>
    <property type="match status" value="1"/>
</dbReference>
<evidence type="ECO:0000256" key="3">
    <source>
        <dbReference type="ARBA" id="ARBA00022857"/>
    </source>
</evidence>
<organism evidence="9 10">
    <name type="scientific">Mesorhizobium marinum</name>
    <dbReference type="NCBI Taxonomy" id="3228790"/>
    <lineage>
        <taxon>Bacteria</taxon>
        <taxon>Pseudomonadati</taxon>
        <taxon>Pseudomonadota</taxon>
        <taxon>Alphaproteobacteria</taxon>
        <taxon>Hyphomicrobiales</taxon>
        <taxon>Phyllobacteriaceae</taxon>
        <taxon>Mesorhizobium</taxon>
    </lineage>
</organism>
<proteinExistence type="inferred from homology"/>
<dbReference type="HAMAP" id="MF_01265">
    <property type="entry name" value="NadX"/>
    <property type="match status" value="1"/>
</dbReference>
<dbReference type="EMBL" id="JBFOCI010000002">
    <property type="protein sequence ID" value="MEW9806079.1"/>
    <property type="molecule type" value="Genomic_DNA"/>
</dbReference>
<comment type="catalytic activity">
    <reaction evidence="6">
        <text>L-aspartate + NAD(+) + H2O = oxaloacetate + NH4(+) + NADH + H(+)</text>
        <dbReference type="Rhea" id="RHEA:11788"/>
        <dbReference type="ChEBI" id="CHEBI:15377"/>
        <dbReference type="ChEBI" id="CHEBI:15378"/>
        <dbReference type="ChEBI" id="CHEBI:16452"/>
        <dbReference type="ChEBI" id="CHEBI:28938"/>
        <dbReference type="ChEBI" id="CHEBI:29991"/>
        <dbReference type="ChEBI" id="CHEBI:57540"/>
        <dbReference type="ChEBI" id="CHEBI:57945"/>
        <dbReference type="EC" id="1.4.1.21"/>
    </reaction>
</comment>
<sequence length="261" mass="26904">MKTAAPAVVGILGFGALAQELVASLRSQAISWVALVRDPQKYAVGGNIRLVTSLDDLLSARPAAVVELAGHQAVADHVPALLGAGIPVILASVGALADDALMAKLADARARSGAGFVIPSGAVGGLDYVKAVSTLPDVKIGYTSRKPPAAWRDELAARNLDASVSEVVLFDGAPDEAARRYPKNLNAAFTIAQAAWPARLNVRVVADPLAEGNTHEIVIDSAAGRASMRFVNAPSPTNPKSSMVTALSIAASLRDYLADPS</sequence>
<dbReference type="InterPro" id="IPR020626">
    <property type="entry name" value="Asp_DH_prok"/>
</dbReference>
<evidence type="ECO:0000256" key="4">
    <source>
        <dbReference type="ARBA" id="ARBA00023002"/>
    </source>
</evidence>
<accession>A0ABV3QYD9</accession>
<dbReference type="PANTHER" id="PTHR31873">
    <property type="entry name" value="L-ASPARTATE DEHYDROGENASE-RELATED"/>
    <property type="match status" value="1"/>
</dbReference>
<dbReference type="EC" id="1.4.1.21" evidence="6"/>